<evidence type="ECO:0000259" key="2">
    <source>
        <dbReference type="Pfam" id="PF01756"/>
    </source>
</evidence>
<feature type="domain" description="Acyl-CoA oxidase C-terminal" evidence="2">
    <location>
        <begin position="17"/>
        <end position="75"/>
    </location>
</feature>
<dbReference type="EMBL" id="JBHUCM010000012">
    <property type="protein sequence ID" value="MFD1537733.1"/>
    <property type="molecule type" value="Genomic_DNA"/>
</dbReference>
<proteinExistence type="predicted"/>
<dbReference type="RefSeq" id="WP_219537710.1">
    <property type="nucleotide sequence ID" value="NZ_JAHKRM010000040.1"/>
</dbReference>
<evidence type="ECO:0000256" key="1">
    <source>
        <dbReference type="SAM" id="MobiDB-lite"/>
    </source>
</evidence>
<name>A0ABW4G639_9ACTN</name>
<feature type="region of interest" description="Disordered" evidence="1">
    <location>
        <begin position="83"/>
        <end position="102"/>
    </location>
</feature>
<accession>A0ABW4G639</accession>
<comment type="caution">
    <text evidence="3">The sequence shown here is derived from an EMBL/GenBank/DDBJ whole genome shotgun (WGS) entry which is preliminary data.</text>
</comment>
<gene>
    <name evidence="3" type="ORF">ACFSJ0_11845</name>
</gene>
<dbReference type="Proteomes" id="UP001597097">
    <property type="component" value="Unassembled WGS sequence"/>
</dbReference>
<reference evidence="4" key="1">
    <citation type="journal article" date="2019" name="Int. J. Syst. Evol. Microbiol.">
        <title>The Global Catalogue of Microorganisms (GCM) 10K type strain sequencing project: providing services to taxonomists for standard genome sequencing and annotation.</title>
        <authorList>
            <consortium name="The Broad Institute Genomics Platform"/>
            <consortium name="The Broad Institute Genome Sequencing Center for Infectious Disease"/>
            <person name="Wu L."/>
            <person name="Ma J."/>
        </authorList>
    </citation>
    <scope>NUCLEOTIDE SEQUENCE [LARGE SCALE GENOMIC DNA]</scope>
    <source>
        <strain evidence="4">CGMCC 1.15399</strain>
    </source>
</reference>
<evidence type="ECO:0000313" key="3">
    <source>
        <dbReference type="EMBL" id="MFD1537733.1"/>
    </source>
</evidence>
<organism evidence="3 4">
    <name type="scientific">Nonomuraea guangzhouensis</name>
    <dbReference type="NCBI Taxonomy" id="1291555"/>
    <lineage>
        <taxon>Bacteria</taxon>
        <taxon>Bacillati</taxon>
        <taxon>Actinomycetota</taxon>
        <taxon>Actinomycetes</taxon>
        <taxon>Streptosporangiales</taxon>
        <taxon>Streptosporangiaceae</taxon>
        <taxon>Nonomuraea</taxon>
    </lineage>
</organism>
<sequence>MHRARPRQQRRRAGDHRVFALRRISSQSGSLMAAGHLSAEQVEQLPIVLDEAVARLAPYALLLVDAFAIPEEILDRYPIARFPDKSKQSTPGALLTELSGHG</sequence>
<keyword evidence="4" id="KW-1185">Reference proteome</keyword>
<protein>
    <submittedName>
        <fullName evidence="3">Acyl-CoA dehydrogenase</fullName>
    </submittedName>
</protein>
<dbReference type="InterPro" id="IPR002655">
    <property type="entry name" value="Acyl-CoA_oxidase_C"/>
</dbReference>
<evidence type="ECO:0000313" key="4">
    <source>
        <dbReference type="Proteomes" id="UP001597097"/>
    </source>
</evidence>
<dbReference type="Pfam" id="PF01756">
    <property type="entry name" value="ACOX"/>
    <property type="match status" value="1"/>
</dbReference>